<name>K2KYJ5_9GAMM</name>
<feature type="domain" description="Type II secretion system protein GspF" evidence="7">
    <location>
        <begin position="125"/>
        <end position="248"/>
    </location>
</feature>
<organism evidence="8 9">
    <name type="scientific">Idiomarina xiamenensis 10-D-4</name>
    <dbReference type="NCBI Taxonomy" id="740709"/>
    <lineage>
        <taxon>Bacteria</taxon>
        <taxon>Pseudomonadati</taxon>
        <taxon>Pseudomonadota</taxon>
        <taxon>Gammaproteobacteria</taxon>
        <taxon>Alteromonadales</taxon>
        <taxon>Idiomarinaceae</taxon>
        <taxon>Idiomarina</taxon>
    </lineage>
</organism>
<evidence type="ECO:0000256" key="5">
    <source>
        <dbReference type="ARBA" id="ARBA00023136"/>
    </source>
</evidence>
<dbReference type="PATRIC" id="fig|740709.3.peg.1851"/>
<feature type="transmembrane region" description="Helical" evidence="6">
    <location>
        <begin position="16"/>
        <end position="39"/>
    </location>
</feature>
<dbReference type="PANTHER" id="PTHR35007">
    <property type="entry name" value="INTEGRAL MEMBRANE PROTEIN-RELATED"/>
    <property type="match status" value="1"/>
</dbReference>
<dbReference type="AlphaFoldDB" id="K2KYJ5"/>
<evidence type="ECO:0000256" key="4">
    <source>
        <dbReference type="ARBA" id="ARBA00022989"/>
    </source>
</evidence>
<gene>
    <name evidence="8" type="ORF">A10D4_09149</name>
</gene>
<keyword evidence="4 6" id="KW-1133">Transmembrane helix</keyword>
<evidence type="ECO:0000259" key="7">
    <source>
        <dbReference type="Pfam" id="PF00482"/>
    </source>
</evidence>
<evidence type="ECO:0000256" key="2">
    <source>
        <dbReference type="ARBA" id="ARBA00022475"/>
    </source>
</evidence>
<evidence type="ECO:0000313" key="8">
    <source>
        <dbReference type="EMBL" id="EKE82760.1"/>
    </source>
</evidence>
<protein>
    <submittedName>
        <fullName evidence="8">Flp pilus assembly protein TadB</fullName>
    </submittedName>
</protein>
<dbReference type="eggNOG" id="COG4965">
    <property type="taxonomic scope" value="Bacteria"/>
</dbReference>
<comment type="subcellular location">
    <subcellularLocation>
        <location evidence="1">Cell membrane</location>
        <topology evidence="1">Multi-pass membrane protein</topology>
    </subcellularLocation>
</comment>
<reference evidence="8 9" key="1">
    <citation type="journal article" date="2012" name="J. Bacteriol.">
        <title>Genome Sequence of Idiomarina xiamenensis Type Strain 10-D-4.</title>
        <authorList>
            <person name="Lai Q."/>
            <person name="Wang L."/>
            <person name="Wang W."/>
            <person name="Shao Z."/>
        </authorList>
    </citation>
    <scope>NUCLEOTIDE SEQUENCE [LARGE SCALE GENOMIC DNA]</scope>
    <source>
        <strain evidence="8 9">10-D-4</strain>
    </source>
</reference>
<keyword evidence="2" id="KW-1003">Cell membrane</keyword>
<feature type="transmembrane region" description="Helical" evidence="6">
    <location>
        <begin position="67"/>
        <end position="86"/>
    </location>
</feature>
<proteinExistence type="predicted"/>
<dbReference type="EMBL" id="AMRG01000011">
    <property type="protein sequence ID" value="EKE82760.1"/>
    <property type="molecule type" value="Genomic_DNA"/>
</dbReference>
<dbReference type="RefSeq" id="WP_008489107.1">
    <property type="nucleotide sequence ID" value="NZ_AMRG01000011.1"/>
</dbReference>
<feature type="transmembrane region" description="Helical" evidence="6">
    <location>
        <begin position="233"/>
        <end position="252"/>
    </location>
</feature>
<keyword evidence="5 6" id="KW-0472">Membrane</keyword>
<evidence type="ECO:0000256" key="1">
    <source>
        <dbReference type="ARBA" id="ARBA00004651"/>
    </source>
</evidence>
<dbReference type="PANTHER" id="PTHR35007:SF1">
    <property type="entry name" value="PILUS ASSEMBLY PROTEIN"/>
    <property type="match status" value="1"/>
</dbReference>
<sequence>MLLIADLGAAPQSSSALWLMASLLPLSLLLWWLAVRLLWRLNMWHRVEQSTQQSLLELFMFTPAKRLMLYWLLLLLLLHGLALLLLPWSLQLPLLLLSVFLPRRLFGYLWRRRQQLLQQQLPRYLLSLAGAMRSGSSLTLAIQQQQPGLLKPLQQEIGLLLQQVRYGKGWQAALQALAARAPSDCMMMFVHTAMLGQRYGGQQAPVFEQLANTLEQRLAMFQRQQSLTAQARLQGQLLFAIPFLLAAALWWIQPEHIGLLWQHRIGQCLLALCVILMLLGRWLMQRMIEDGRG</sequence>
<dbReference type="Proteomes" id="UP000014115">
    <property type="component" value="Unassembled WGS sequence"/>
</dbReference>
<dbReference type="InterPro" id="IPR018076">
    <property type="entry name" value="T2SS_GspF_dom"/>
</dbReference>
<evidence type="ECO:0000256" key="3">
    <source>
        <dbReference type="ARBA" id="ARBA00022692"/>
    </source>
</evidence>
<keyword evidence="9" id="KW-1185">Reference proteome</keyword>
<dbReference type="Pfam" id="PF00482">
    <property type="entry name" value="T2SSF"/>
    <property type="match status" value="1"/>
</dbReference>
<keyword evidence="3 6" id="KW-0812">Transmembrane</keyword>
<dbReference type="GO" id="GO:0005886">
    <property type="term" value="C:plasma membrane"/>
    <property type="evidence" value="ECO:0007669"/>
    <property type="project" value="UniProtKB-SubCell"/>
</dbReference>
<comment type="caution">
    <text evidence="8">The sequence shown here is derived from an EMBL/GenBank/DDBJ whole genome shotgun (WGS) entry which is preliminary data.</text>
</comment>
<evidence type="ECO:0000313" key="9">
    <source>
        <dbReference type="Proteomes" id="UP000014115"/>
    </source>
</evidence>
<accession>K2KYJ5</accession>
<evidence type="ECO:0000256" key="6">
    <source>
        <dbReference type="SAM" id="Phobius"/>
    </source>
</evidence>
<dbReference type="STRING" id="740709.A10D4_09149"/>
<feature type="transmembrane region" description="Helical" evidence="6">
    <location>
        <begin position="264"/>
        <end position="284"/>
    </location>
</feature>